<dbReference type="EMBL" id="QLLK01000006">
    <property type="protein sequence ID" value="RAI89521.1"/>
    <property type="molecule type" value="Genomic_DNA"/>
</dbReference>
<reference evidence="1 2" key="1">
    <citation type="submission" date="2018-06" db="EMBL/GenBank/DDBJ databases">
        <title>Genomic Encyclopedia of Archaeal and Bacterial Type Strains, Phase II (KMG-II): from individual species to whole genera.</title>
        <authorList>
            <person name="Goeker M."/>
        </authorList>
    </citation>
    <scope>NUCLEOTIDE SEQUENCE [LARGE SCALE GENOMIC DNA]</scope>
    <source>
        <strain evidence="1 2">DSM 23446</strain>
    </source>
</reference>
<accession>A0A327PDJ6</accession>
<name>A0A327PDJ6_9BACT</name>
<comment type="caution">
    <text evidence="1">The sequence shown here is derived from an EMBL/GenBank/DDBJ whole genome shotgun (WGS) entry which is preliminary data.</text>
</comment>
<dbReference type="OrthoDB" id="913551at2"/>
<sequence length="460" mass="53415">MKVCLLIPDGIGIRNYLYSDIIPLLRESKFEVAVWHSLDPAVMKEAERINPQVNFENHTFNFYKEDPLPRFLRDCVGYARLKVNANLESNPTILDNWLPKKNLKGKLSNYLAEIVGGTFTTLDKISKVDAIIQHQHRKSAAYRKYKADLKKINPDILFCTHQREPNAGVAMLAAQDLGIRTVAAIFSWDNLPKGRLPMRASDYLVWSEYMEEELLKYFPDIEKKNIKIVGTPQFDFYSNEKLIKTREEFAIENNLDSQKRWICFSGDDSLTSPHDPIYLSDLGKALQNESDIEVLFRPVPVEGFERYQAVLKKFPFIKTLVPKWRKGELWSKFFPYPEDIAVLVNLAYHSDTVVNVGSTMALDFAQFNKPGVYVNYEVMPDHPWSIKRVYQFQHFRTFEDLDAVSWIRSTDDILPTIRRAIDCPMEIAKDRLLWRDRIVFQDQGSTASSRIVDYLITTHK</sequence>
<evidence type="ECO:0000313" key="2">
    <source>
        <dbReference type="Proteomes" id="UP000249610"/>
    </source>
</evidence>
<dbReference type="AlphaFoldDB" id="A0A327PDJ6"/>
<proteinExistence type="predicted"/>
<protein>
    <recommendedName>
        <fullName evidence="3">Monogalactosyldiacylglycerol (MGDG) synthase</fullName>
    </recommendedName>
</protein>
<keyword evidence="2" id="KW-1185">Reference proteome</keyword>
<dbReference type="SUPFAM" id="SSF53756">
    <property type="entry name" value="UDP-Glycosyltransferase/glycogen phosphorylase"/>
    <property type="match status" value="1"/>
</dbReference>
<evidence type="ECO:0000313" key="1">
    <source>
        <dbReference type="EMBL" id="RAI89521.1"/>
    </source>
</evidence>
<gene>
    <name evidence="1" type="ORF">LV83_02563</name>
</gene>
<evidence type="ECO:0008006" key="3">
    <source>
        <dbReference type="Google" id="ProtNLM"/>
    </source>
</evidence>
<organism evidence="1 2">
    <name type="scientific">Algoriphagus yeomjeoni</name>
    <dbReference type="NCBI Taxonomy" id="291403"/>
    <lineage>
        <taxon>Bacteria</taxon>
        <taxon>Pseudomonadati</taxon>
        <taxon>Bacteroidota</taxon>
        <taxon>Cytophagia</taxon>
        <taxon>Cytophagales</taxon>
        <taxon>Cyclobacteriaceae</taxon>
        <taxon>Algoriphagus</taxon>
    </lineage>
</organism>
<dbReference type="RefSeq" id="WP_111611884.1">
    <property type="nucleotide sequence ID" value="NZ_QLLK01000006.1"/>
</dbReference>
<dbReference type="Proteomes" id="UP000249610">
    <property type="component" value="Unassembled WGS sequence"/>
</dbReference>